<dbReference type="Pfam" id="PF00126">
    <property type="entry name" value="HTH_1"/>
    <property type="match status" value="1"/>
</dbReference>
<dbReference type="GO" id="GO:0003700">
    <property type="term" value="F:DNA-binding transcription factor activity"/>
    <property type="evidence" value="ECO:0007669"/>
    <property type="project" value="InterPro"/>
</dbReference>
<dbReference type="Proteomes" id="UP000584374">
    <property type="component" value="Unassembled WGS sequence"/>
</dbReference>
<evidence type="ECO:0000256" key="2">
    <source>
        <dbReference type="ARBA" id="ARBA00023015"/>
    </source>
</evidence>
<dbReference type="InterPro" id="IPR050950">
    <property type="entry name" value="HTH-type_LysR_regulators"/>
</dbReference>
<dbReference type="InterPro" id="IPR005119">
    <property type="entry name" value="LysR_subst-bd"/>
</dbReference>
<dbReference type="Gene3D" id="1.10.10.10">
    <property type="entry name" value="Winged helix-like DNA-binding domain superfamily/Winged helix DNA-binding domain"/>
    <property type="match status" value="1"/>
</dbReference>
<dbReference type="PRINTS" id="PR00039">
    <property type="entry name" value="HTHLYSR"/>
</dbReference>
<dbReference type="CDD" id="cd05466">
    <property type="entry name" value="PBP2_LTTR_substrate"/>
    <property type="match status" value="1"/>
</dbReference>
<dbReference type="SUPFAM" id="SSF46785">
    <property type="entry name" value="Winged helix' DNA-binding domain"/>
    <property type="match status" value="1"/>
</dbReference>
<dbReference type="Gene3D" id="3.40.190.290">
    <property type="match status" value="1"/>
</dbReference>
<dbReference type="InterPro" id="IPR000847">
    <property type="entry name" value="LysR_HTH_N"/>
</dbReference>
<dbReference type="RefSeq" id="WP_184728287.1">
    <property type="nucleotide sequence ID" value="NZ_JACHIW010000001.1"/>
</dbReference>
<evidence type="ECO:0000256" key="3">
    <source>
        <dbReference type="ARBA" id="ARBA00023125"/>
    </source>
</evidence>
<name>A0A840QBK2_9PSEU</name>
<keyword evidence="3 6" id="KW-0238">DNA-binding</keyword>
<dbReference type="EMBL" id="JACHIW010000001">
    <property type="protein sequence ID" value="MBB5157317.1"/>
    <property type="molecule type" value="Genomic_DNA"/>
</dbReference>
<dbReference type="PROSITE" id="PS50931">
    <property type="entry name" value="HTH_LYSR"/>
    <property type="match status" value="1"/>
</dbReference>
<comment type="similarity">
    <text evidence="1">Belongs to the LysR transcriptional regulatory family.</text>
</comment>
<evidence type="ECO:0000256" key="1">
    <source>
        <dbReference type="ARBA" id="ARBA00009437"/>
    </source>
</evidence>
<reference evidence="6 7" key="1">
    <citation type="submission" date="2020-08" db="EMBL/GenBank/DDBJ databases">
        <title>Sequencing the genomes of 1000 actinobacteria strains.</title>
        <authorList>
            <person name="Klenk H.-P."/>
        </authorList>
    </citation>
    <scope>NUCLEOTIDE SEQUENCE [LARGE SCALE GENOMIC DNA]</scope>
    <source>
        <strain evidence="6 7">DSM 45584</strain>
    </source>
</reference>
<keyword evidence="7" id="KW-1185">Reference proteome</keyword>
<dbReference type="GO" id="GO:0003677">
    <property type="term" value="F:DNA binding"/>
    <property type="evidence" value="ECO:0007669"/>
    <property type="project" value="UniProtKB-KW"/>
</dbReference>
<comment type="caution">
    <text evidence="6">The sequence shown here is derived from an EMBL/GenBank/DDBJ whole genome shotgun (WGS) entry which is preliminary data.</text>
</comment>
<keyword evidence="2" id="KW-0805">Transcription regulation</keyword>
<accession>A0A840QBK2</accession>
<dbReference type="Pfam" id="PF03466">
    <property type="entry name" value="LysR_substrate"/>
    <property type="match status" value="1"/>
</dbReference>
<evidence type="ECO:0000259" key="5">
    <source>
        <dbReference type="PROSITE" id="PS50931"/>
    </source>
</evidence>
<sequence>MDERKLEYFVGVARELSFTRAAANAYVTQSTLSASVRSLEKELGVELLTRSSRSVTLTDAGARFLPQALELLDSMDKARREARASDEALTGELHVGVLSGLAMVDLPRLLGEFHRCHPRIRLKLETSSRGTAGLLQSLRESRLDLAFFGTTEHESRLRTVPLRRYDAHVVVPEGHPLADREEIRLSDLREQQFVDMPLGFGQRTMTEKVFARADMSPNVAVETVEIAAIPKFVEQGLGVALLAPEFIGAELRVRAVPLAEKSARWTLCVGSSSTRPLTAAVARFLELIPAHLAPERGF</sequence>
<organism evidence="6 7">
    <name type="scientific">Saccharopolyspora phatthalungensis</name>
    <dbReference type="NCBI Taxonomy" id="664693"/>
    <lineage>
        <taxon>Bacteria</taxon>
        <taxon>Bacillati</taxon>
        <taxon>Actinomycetota</taxon>
        <taxon>Actinomycetes</taxon>
        <taxon>Pseudonocardiales</taxon>
        <taxon>Pseudonocardiaceae</taxon>
        <taxon>Saccharopolyspora</taxon>
    </lineage>
</organism>
<dbReference type="GO" id="GO:0005829">
    <property type="term" value="C:cytosol"/>
    <property type="evidence" value="ECO:0007669"/>
    <property type="project" value="TreeGrafter"/>
</dbReference>
<evidence type="ECO:0000256" key="4">
    <source>
        <dbReference type="ARBA" id="ARBA00023163"/>
    </source>
</evidence>
<evidence type="ECO:0000313" key="7">
    <source>
        <dbReference type="Proteomes" id="UP000584374"/>
    </source>
</evidence>
<dbReference type="AlphaFoldDB" id="A0A840QBK2"/>
<dbReference type="InterPro" id="IPR036390">
    <property type="entry name" value="WH_DNA-bd_sf"/>
</dbReference>
<gene>
    <name evidence="6" type="ORF">BJ970_004851</name>
</gene>
<protein>
    <submittedName>
        <fullName evidence="6">DNA-binding transcriptional LysR family regulator</fullName>
    </submittedName>
</protein>
<dbReference type="SUPFAM" id="SSF53850">
    <property type="entry name" value="Periplasmic binding protein-like II"/>
    <property type="match status" value="1"/>
</dbReference>
<feature type="domain" description="HTH lysR-type" evidence="5">
    <location>
        <begin position="1"/>
        <end position="58"/>
    </location>
</feature>
<proteinExistence type="inferred from homology"/>
<dbReference type="InterPro" id="IPR036388">
    <property type="entry name" value="WH-like_DNA-bd_sf"/>
</dbReference>
<dbReference type="PANTHER" id="PTHR30419">
    <property type="entry name" value="HTH-TYPE TRANSCRIPTIONAL REGULATOR YBHD"/>
    <property type="match status" value="1"/>
</dbReference>
<dbReference type="FunFam" id="1.10.10.10:FF:000001">
    <property type="entry name" value="LysR family transcriptional regulator"/>
    <property type="match status" value="1"/>
</dbReference>
<evidence type="ECO:0000313" key="6">
    <source>
        <dbReference type="EMBL" id="MBB5157317.1"/>
    </source>
</evidence>
<keyword evidence="4" id="KW-0804">Transcription</keyword>